<keyword evidence="6 11" id="KW-1133">Transmembrane helix</keyword>
<gene>
    <name evidence="13" type="ORF">ACFFFU_04350</name>
</gene>
<dbReference type="InterPro" id="IPR000326">
    <property type="entry name" value="PAP2/HPO"/>
</dbReference>
<evidence type="ECO:0000256" key="7">
    <source>
        <dbReference type="ARBA" id="ARBA00023136"/>
    </source>
</evidence>
<keyword evidence="4 11" id="KW-0812">Transmembrane</keyword>
<feature type="transmembrane region" description="Helical" evidence="11">
    <location>
        <begin position="110"/>
        <end position="131"/>
    </location>
</feature>
<comment type="caution">
    <text evidence="13">The sequence shown here is derived from an EMBL/GenBank/DDBJ whole genome shotgun (WGS) entry which is preliminary data.</text>
</comment>
<feature type="region of interest" description="Disordered" evidence="10">
    <location>
        <begin position="1"/>
        <end position="22"/>
    </location>
</feature>
<comment type="subcellular location">
    <subcellularLocation>
        <location evidence="1">Cell membrane</location>
        <topology evidence="1">Multi-pass membrane protein</topology>
    </subcellularLocation>
</comment>
<dbReference type="SMART" id="SM00014">
    <property type="entry name" value="acidPPc"/>
    <property type="match status" value="1"/>
</dbReference>
<dbReference type="InterPro" id="IPR036938">
    <property type="entry name" value="PAP2/HPO_sf"/>
</dbReference>
<protein>
    <recommendedName>
        <fullName evidence="2">undecaprenyl-diphosphate phosphatase</fullName>
        <ecNumber evidence="2">3.6.1.27</ecNumber>
    </recommendedName>
    <alternativeName>
        <fullName evidence="8">Undecaprenyl pyrophosphate phosphatase</fullName>
    </alternativeName>
</protein>
<evidence type="ECO:0000256" key="6">
    <source>
        <dbReference type="ARBA" id="ARBA00022989"/>
    </source>
</evidence>
<keyword evidence="7 11" id="KW-0472">Membrane</keyword>
<dbReference type="PANTHER" id="PTHR14969">
    <property type="entry name" value="SPHINGOSINE-1-PHOSPHATE PHOSPHOHYDROLASE"/>
    <property type="match status" value="1"/>
</dbReference>
<feature type="transmembrane region" description="Helical" evidence="11">
    <location>
        <begin position="84"/>
        <end position="103"/>
    </location>
</feature>
<reference evidence="13 14" key="1">
    <citation type="submission" date="2024-09" db="EMBL/GenBank/DDBJ databases">
        <authorList>
            <person name="Sun Q."/>
            <person name="Mori K."/>
        </authorList>
    </citation>
    <scope>NUCLEOTIDE SEQUENCE [LARGE SCALE GENOMIC DNA]</scope>
    <source>
        <strain evidence="13 14">KCTC 52403</strain>
    </source>
</reference>
<feature type="transmembrane region" description="Helical" evidence="11">
    <location>
        <begin position="204"/>
        <end position="222"/>
    </location>
</feature>
<feature type="domain" description="Phosphatidic acid phosphatase type 2/haloperoxidase" evidence="12">
    <location>
        <begin position="109"/>
        <end position="219"/>
    </location>
</feature>
<keyword evidence="3" id="KW-1003">Cell membrane</keyword>
<evidence type="ECO:0000313" key="13">
    <source>
        <dbReference type="EMBL" id="MFC0716989.1"/>
    </source>
</evidence>
<evidence type="ECO:0000256" key="4">
    <source>
        <dbReference type="ARBA" id="ARBA00022692"/>
    </source>
</evidence>
<dbReference type="Proteomes" id="UP001589898">
    <property type="component" value="Unassembled WGS sequence"/>
</dbReference>
<dbReference type="EC" id="3.6.1.27" evidence="2"/>
<evidence type="ECO:0000256" key="9">
    <source>
        <dbReference type="ARBA" id="ARBA00047594"/>
    </source>
</evidence>
<evidence type="ECO:0000256" key="5">
    <source>
        <dbReference type="ARBA" id="ARBA00022801"/>
    </source>
</evidence>
<evidence type="ECO:0000256" key="2">
    <source>
        <dbReference type="ARBA" id="ARBA00012374"/>
    </source>
</evidence>
<dbReference type="Gene3D" id="1.20.144.10">
    <property type="entry name" value="Phosphatidic acid phosphatase type 2/haloperoxidase"/>
    <property type="match status" value="2"/>
</dbReference>
<sequence>MPTEDPGTPRPSAAARGGGQGAPPRIGPALPWLVAGVLLPLAAFAVLAAMVAAGPPGFDLSLAGIAQRGLGGPMDPVWLLLSRFGHEWGVVPVDIALVALLLLRRRWRAGLFAAVALGGSGLLNMAAKQLFARPRPDLWMPLAPEHTFSFPSGHAMGSMTLAWVLVLLAWRTPLRRPLAVGLAVFVAGVGWSRVHLGVHYPSDVLAGWALATAWTVACRLAFRRGNGAG</sequence>
<name>A0ABV6SV78_9GAMM</name>
<evidence type="ECO:0000256" key="10">
    <source>
        <dbReference type="SAM" id="MobiDB-lite"/>
    </source>
</evidence>
<dbReference type="SUPFAM" id="SSF48317">
    <property type="entry name" value="Acid phosphatase/Vanadium-dependent haloperoxidase"/>
    <property type="match status" value="1"/>
</dbReference>
<feature type="transmembrane region" description="Helical" evidence="11">
    <location>
        <begin position="151"/>
        <end position="170"/>
    </location>
</feature>
<evidence type="ECO:0000256" key="3">
    <source>
        <dbReference type="ARBA" id="ARBA00022475"/>
    </source>
</evidence>
<evidence type="ECO:0000256" key="11">
    <source>
        <dbReference type="SAM" id="Phobius"/>
    </source>
</evidence>
<dbReference type="PANTHER" id="PTHR14969:SF62">
    <property type="entry name" value="DECAPRENYLPHOSPHORYL-5-PHOSPHORIBOSE PHOSPHATASE RV3807C-RELATED"/>
    <property type="match status" value="1"/>
</dbReference>
<organism evidence="13 14">
    <name type="scientific">Luteimonas padinae</name>
    <dbReference type="NCBI Taxonomy" id="1714359"/>
    <lineage>
        <taxon>Bacteria</taxon>
        <taxon>Pseudomonadati</taxon>
        <taxon>Pseudomonadota</taxon>
        <taxon>Gammaproteobacteria</taxon>
        <taxon>Lysobacterales</taxon>
        <taxon>Lysobacteraceae</taxon>
        <taxon>Luteimonas</taxon>
    </lineage>
</organism>
<comment type="catalytic activity">
    <reaction evidence="9">
        <text>di-trans,octa-cis-undecaprenyl diphosphate + H2O = di-trans,octa-cis-undecaprenyl phosphate + phosphate + H(+)</text>
        <dbReference type="Rhea" id="RHEA:28094"/>
        <dbReference type="ChEBI" id="CHEBI:15377"/>
        <dbReference type="ChEBI" id="CHEBI:15378"/>
        <dbReference type="ChEBI" id="CHEBI:43474"/>
        <dbReference type="ChEBI" id="CHEBI:58405"/>
        <dbReference type="ChEBI" id="CHEBI:60392"/>
        <dbReference type="EC" id="3.6.1.27"/>
    </reaction>
</comment>
<keyword evidence="5" id="KW-0378">Hydrolase</keyword>
<feature type="transmembrane region" description="Helical" evidence="11">
    <location>
        <begin position="177"/>
        <end position="198"/>
    </location>
</feature>
<evidence type="ECO:0000256" key="8">
    <source>
        <dbReference type="ARBA" id="ARBA00032707"/>
    </source>
</evidence>
<evidence type="ECO:0000259" key="12">
    <source>
        <dbReference type="SMART" id="SM00014"/>
    </source>
</evidence>
<proteinExistence type="predicted"/>
<feature type="transmembrane region" description="Helical" evidence="11">
    <location>
        <begin position="30"/>
        <end position="53"/>
    </location>
</feature>
<dbReference type="EMBL" id="JBHLTF010000009">
    <property type="protein sequence ID" value="MFC0716989.1"/>
    <property type="molecule type" value="Genomic_DNA"/>
</dbReference>
<evidence type="ECO:0000256" key="1">
    <source>
        <dbReference type="ARBA" id="ARBA00004651"/>
    </source>
</evidence>
<dbReference type="Pfam" id="PF01569">
    <property type="entry name" value="PAP2"/>
    <property type="match status" value="1"/>
</dbReference>
<dbReference type="CDD" id="cd03392">
    <property type="entry name" value="PAP2_like_2"/>
    <property type="match status" value="1"/>
</dbReference>
<dbReference type="RefSeq" id="WP_229823221.1">
    <property type="nucleotide sequence ID" value="NZ_BMZT01000005.1"/>
</dbReference>
<evidence type="ECO:0000313" key="14">
    <source>
        <dbReference type="Proteomes" id="UP001589898"/>
    </source>
</evidence>
<keyword evidence="14" id="KW-1185">Reference proteome</keyword>
<accession>A0ABV6SV78</accession>